<reference evidence="1" key="2">
    <citation type="submission" date="2014-06" db="EMBL/GenBank/DDBJ databases">
        <authorList>
            <person name="Aslett M."/>
        </authorList>
    </citation>
    <scope>NUCLEOTIDE SEQUENCE</scope>
</reference>
<name>A0A068WWM9_ECHGR</name>
<dbReference type="AlphaFoldDB" id="A0A068WWM9"/>
<accession>A0A068WWM9</accession>
<evidence type="ECO:0000313" key="1">
    <source>
        <dbReference type="EMBL" id="CDS22120.1"/>
    </source>
</evidence>
<organism evidence="1">
    <name type="scientific">Echinococcus granulosus</name>
    <name type="common">Hydatid tapeworm</name>
    <dbReference type="NCBI Taxonomy" id="6210"/>
    <lineage>
        <taxon>Eukaryota</taxon>
        <taxon>Metazoa</taxon>
        <taxon>Spiralia</taxon>
        <taxon>Lophotrochozoa</taxon>
        <taxon>Platyhelminthes</taxon>
        <taxon>Cestoda</taxon>
        <taxon>Eucestoda</taxon>
        <taxon>Cyclophyllidea</taxon>
        <taxon>Taeniidae</taxon>
        <taxon>Echinococcus</taxon>
        <taxon>Echinococcus granulosus group</taxon>
    </lineage>
</organism>
<reference evidence="1 2" key="1">
    <citation type="journal article" date="2013" name="Nature">
        <title>The genomes of four tapeworm species reveal adaptations to parasitism.</title>
        <authorList>
            <person name="Tsai I.J."/>
            <person name="Zarowiecki M."/>
            <person name="Holroyd N."/>
            <person name="Garciarrubio A."/>
            <person name="Sanchez-Flores A."/>
            <person name="Brooks K.L."/>
            <person name="Tracey A."/>
            <person name="Bobes R.J."/>
            <person name="Fragoso G."/>
            <person name="Sciutto E."/>
            <person name="Aslett M."/>
            <person name="Beasley H."/>
            <person name="Bennett H.M."/>
            <person name="Cai J."/>
            <person name="Camicia F."/>
            <person name="Clark R."/>
            <person name="Cucher M."/>
            <person name="De Silva N."/>
            <person name="Day T.A."/>
            <person name="Deplazes P."/>
            <person name="Estrada K."/>
            <person name="Fernandez C."/>
            <person name="Holland P.W."/>
            <person name="Hou J."/>
            <person name="Hu S."/>
            <person name="Huckvale T."/>
            <person name="Hung S.S."/>
            <person name="Kamenetzky L."/>
            <person name="Keane J.A."/>
            <person name="Kiss F."/>
            <person name="Koziol U."/>
            <person name="Lambert O."/>
            <person name="Liu K."/>
            <person name="Luo X."/>
            <person name="Luo Y."/>
            <person name="Macchiaroli N."/>
            <person name="Nichol S."/>
            <person name="Paps J."/>
            <person name="Parkinson J."/>
            <person name="Pouchkina-Stantcheva N."/>
            <person name="Riddiford N."/>
            <person name="Rosenzvit M."/>
            <person name="Salinas G."/>
            <person name="Wasmuth J.D."/>
            <person name="Zamanian M."/>
            <person name="Zheng Y."/>
            <person name="Cai X."/>
            <person name="Soberon X."/>
            <person name="Olson P.D."/>
            <person name="Laclette J.P."/>
            <person name="Brehm K."/>
            <person name="Berriman M."/>
            <person name="Garciarrubio A."/>
            <person name="Bobes R.J."/>
            <person name="Fragoso G."/>
            <person name="Sanchez-Flores A."/>
            <person name="Estrada K."/>
            <person name="Cevallos M.A."/>
            <person name="Morett E."/>
            <person name="Gonzalez V."/>
            <person name="Portillo T."/>
            <person name="Ochoa-Leyva A."/>
            <person name="Jose M.V."/>
            <person name="Sciutto E."/>
            <person name="Landa A."/>
            <person name="Jimenez L."/>
            <person name="Valdes V."/>
            <person name="Carrero J.C."/>
            <person name="Larralde C."/>
            <person name="Morales-Montor J."/>
            <person name="Limon-Lason J."/>
            <person name="Soberon X."/>
            <person name="Laclette J.P."/>
        </authorList>
    </citation>
    <scope>NUCLEOTIDE SEQUENCE [LARGE SCALE GENOMIC DNA]</scope>
</reference>
<dbReference type="Proteomes" id="UP000492820">
    <property type="component" value="Unassembled WGS sequence"/>
</dbReference>
<proteinExistence type="predicted"/>
<reference evidence="3" key="3">
    <citation type="submission" date="2020-10" db="UniProtKB">
        <authorList>
            <consortium name="WormBaseParasite"/>
        </authorList>
    </citation>
    <scope>IDENTIFICATION</scope>
</reference>
<protein>
    <submittedName>
        <fullName evidence="1 3">Uncharacterized protein</fullName>
    </submittedName>
</protein>
<dbReference type="WBParaSite" id="EgrG_000056600">
    <property type="protein sequence ID" value="EgrG_000056600"/>
    <property type="gene ID" value="EgrG_000056600"/>
</dbReference>
<sequence>MTGQWPFPTRLSVDSEAASKILYNQSKSSVFEDPVD</sequence>
<evidence type="ECO:0000313" key="2">
    <source>
        <dbReference type="Proteomes" id="UP000492820"/>
    </source>
</evidence>
<gene>
    <name evidence="1" type="ORF">EgrG_000056600</name>
</gene>
<dbReference type="EMBL" id="LK028585">
    <property type="protein sequence ID" value="CDS22120.1"/>
    <property type="molecule type" value="Genomic_DNA"/>
</dbReference>
<evidence type="ECO:0000313" key="3">
    <source>
        <dbReference type="WBParaSite" id="EgrG_000056600"/>
    </source>
</evidence>